<dbReference type="EMBL" id="VOWB01000048">
    <property type="protein sequence ID" value="TXE81294.1"/>
    <property type="molecule type" value="Genomic_DNA"/>
</dbReference>
<evidence type="ECO:0000256" key="9">
    <source>
        <dbReference type="ARBA" id="ARBA00023209"/>
    </source>
</evidence>
<feature type="binding site" evidence="13">
    <location>
        <position position="79"/>
    </location>
    <ligand>
        <name>substrate</name>
    </ligand>
</feature>
<feature type="binding site" evidence="11">
    <location>
        <position position="225"/>
    </location>
    <ligand>
        <name>NADPH</name>
        <dbReference type="ChEBI" id="CHEBI:57783"/>
    </ligand>
</feature>
<evidence type="ECO:0000256" key="2">
    <source>
        <dbReference type="ARBA" id="ARBA00022490"/>
    </source>
</evidence>
<feature type="domain" description="Glycerol-3-phosphate dehydrogenase NAD-dependent C-terminal" evidence="16">
    <location>
        <begin position="150"/>
        <end position="288"/>
    </location>
</feature>
<evidence type="ECO:0000313" key="17">
    <source>
        <dbReference type="EMBL" id="TXE81294.1"/>
    </source>
</evidence>
<dbReference type="Gene3D" id="3.40.50.720">
    <property type="entry name" value="NAD(P)-binding Rossmann-like Domain"/>
    <property type="match status" value="1"/>
</dbReference>
<dbReference type="GO" id="GO:0051287">
    <property type="term" value="F:NAD binding"/>
    <property type="evidence" value="ECO:0007669"/>
    <property type="project" value="InterPro"/>
</dbReference>
<protein>
    <recommendedName>
        <fullName evidence="11">Glycerol-3-phosphate dehydrogenase [NAD(P)+]</fullName>
        <ecNumber evidence="11">1.1.1.94</ecNumber>
    </recommendedName>
    <alternativeName>
        <fullName evidence="11">NAD(P)(+)-dependent glycerol-3-phosphate dehydrogenase</fullName>
    </alternativeName>
    <alternativeName>
        <fullName evidence="11">NAD(P)H-dependent dihydroxyacetone-phosphate reductase</fullName>
    </alternativeName>
</protein>
<feature type="binding site" evidence="11">
    <location>
        <position position="109"/>
    </location>
    <ligand>
        <name>sn-glycerol 3-phosphate</name>
        <dbReference type="ChEBI" id="CHEBI:57597"/>
    </ligand>
</feature>
<comment type="subcellular location">
    <subcellularLocation>
        <location evidence="11">Cytoplasm</location>
    </subcellularLocation>
</comment>
<comment type="caution">
    <text evidence="11">Lacks conserved residue(s) required for the propagation of feature annotation.</text>
</comment>
<evidence type="ECO:0000256" key="4">
    <source>
        <dbReference type="ARBA" id="ARBA00022741"/>
    </source>
</evidence>
<accession>A0A5C7DLU5</accession>
<dbReference type="GO" id="GO:0005829">
    <property type="term" value="C:cytosol"/>
    <property type="evidence" value="ECO:0007669"/>
    <property type="project" value="TreeGrafter"/>
</dbReference>
<evidence type="ECO:0000259" key="16">
    <source>
        <dbReference type="Pfam" id="PF07479"/>
    </source>
</evidence>
<feature type="binding site" evidence="11">
    <location>
        <position position="225"/>
    </location>
    <ligand>
        <name>sn-glycerol 3-phosphate</name>
        <dbReference type="ChEBI" id="CHEBI:57597"/>
    </ligand>
</feature>
<dbReference type="GO" id="GO:0046168">
    <property type="term" value="P:glycerol-3-phosphate catabolic process"/>
    <property type="evidence" value="ECO:0007669"/>
    <property type="project" value="InterPro"/>
</dbReference>
<gene>
    <name evidence="11" type="primary">gpsA</name>
    <name evidence="17" type="ORF">FPD46_05580</name>
</gene>
<dbReference type="GO" id="GO:0141153">
    <property type="term" value="F:glycerol-3-phosphate dehydrogenase (NADP+) activity"/>
    <property type="evidence" value="ECO:0007669"/>
    <property type="project" value="RHEA"/>
</dbReference>
<feature type="binding site" evidence="11">
    <location>
        <position position="79"/>
    </location>
    <ligand>
        <name>sn-glycerol 3-phosphate</name>
        <dbReference type="ChEBI" id="CHEBI:57597"/>
    </ligand>
</feature>
<dbReference type="PANTHER" id="PTHR11728">
    <property type="entry name" value="GLYCEROL-3-PHOSPHATE DEHYDROGENASE"/>
    <property type="match status" value="1"/>
</dbReference>
<dbReference type="UniPathway" id="UPA00940"/>
<dbReference type="GO" id="GO:0006650">
    <property type="term" value="P:glycerophospholipid metabolic process"/>
    <property type="evidence" value="ECO:0007669"/>
    <property type="project" value="UniProtKB-UniRule"/>
</dbReference>
<dbReference type="NCBIfam" id="NF000940">
    <property type="entry name" value="PRK00094.1-2"/>
    <property type="match status" value="1"/>
</dbReference>
<dbReference type="InterPro" id="IPR036291">
    <property type="entry name" value="NAD(P)-bd_dom_sf"/>
</dbReference>
<dbReference type="Proteomes" id="UP000321310">
    <property type="component" value="Unassembled WGS sequence"/>
</dbReference>
<evidence type="ECO:0000256" key="7">
    <source>
        <dbReference type="ARBA" id="ARBA00023027"/>
    </source>
</evidence>
<feature type="binding site" evidence="11">
    <location>
        <position position="251"/>
    </location>
    <ligand>
        <name>NADPH</name>
        <dbReference type="ChEBI" id="CHEBI:57783"/>
    </ligand>
</feature>
<dbReference type="Gene3D" id="1.10.1040.10">
    <property type="entry name" value="N-(1-d-carboxylethyl)-l-norvaline Dehydrogenase, domain 2"/>
    <property type="match status" value="1"/>
</dbReference>
<feature type="binding site" evidence="11">
    <location>
        <position position="214"/>
    </location>
    <ligand>
        <name>sn-glycerol 3-phosphate</name>
        <dbReference type="ChEBI" id="CHEBI:57597"/>
    </ligand>
</feature>
<dbReference type="Pfam" id="PF01210">
    <property type="entry name" value="NAD_Gly3P_dh_N"/>
    <property type="match status" value="1"/>
</dbReference>
<keyword evidence="9 11" id="KW-0594">Phospholipid biosynthesis</keyword>
<evidence type="ECO:0000256" key="13">
    <source>
        <dbReference type="PIRSR" id="PIRSR000114-2"/>
    </source>
</evidence>
<dbReference type="SUPFAM" id="SSF48179">
    <property type="entry name" value="6-phosphogluconate dehydrogenase C-terminal domain-like"/>
    <property type="match status" value="1"/>
</dbReference>
<feature type="binding site" evidence="14">
    <location>
        <position position="225"/>
    </location>
    <ligand>
        <name>NAD(+)</name>
        <dbReference type="ChEBI" id="CHEBI:57540"/>
    </ligand>
</feature>
<dbReference type="InterPro" id="IPR011128">
    <property type="entry name" value="G3P_DH_NAD-dep_N"/>
</dbReference>
<evidence type="ECO:0000256" key="8">
    <source>
        <dbReference type="ARBA" id="ARBA00023098"/>
    </source>
</evidence>
<sequence>MKIAVIGAGKWGSAIYDALSVNNSCLITSLHQKAMPNFVNIKEALECEFLVFALSTQGIRSYLRENFENKKQKILIASKGIETNTCQFLDEIFLEFVDKEQICVLSGPSFASEVVQKLPCALVINAYNQKNAKEFASFFPNYIKTYVGDDVRGAEICGAYKNVLAIASGVCDGLSLGNNARASLISRGLIEMHRFGKFFGAKEETFLGLSGAGDLFLTASSTLSRNYRVGLDLAKNKPLSEILKGLGEVAEGVQTAFAINTLAKKHKIYTPIVHEVVLMLEGKKAQECLVDLMLPKEIS</sequence>
<comment type="catalytic activity">
    <reaction evidence="11">
        <text>sn-glycerol 3-phosphate + NADP(+) = dihydroxyacetone phosphate + NADPH + H(+)</text>
        <dbReference type="Rhea" id="RHEA:11096"/>
        <dbReference type="ChEBI" id="CHEBI:15378"/>
        <dbReference type="ChEBI" id="CHEBI:57597"/>
        <dbReference type="ChEBI" id="CHEBI:57642"/>
        <dbReference type="ChEBI" id="CHEBI:57783"/>
        <dbReference type="ChEBI" id="CHEBI:58349"/>
        <dbReference type="EC" id="1.1.1.94"/>
    </reaction>
</comment>
<keyword evidence="4 11" id="KW-0547">Nucleotide-binding</keyword>
<dbReference type="GO" id="GO:0008654">
    <property type="term" value="P:phospholipid biosynthetic process"/>
    <property type="evidence" value="ECO:0007669"/>
    <property type="project" value="UniProtKB-KW"/>
</dbReference>
<dbReference type="PROSITE" id="PS00957">
    <property type="entry name" value="NAD_G3PDH"/>
    <property type="match status" value="1"/>
</dbReference>
<dbReference type="EC" id="1.1.1.94" evidence="11"/>
<reference evidence="17 18" key="1">
    <citation type="submission" date="2019-07" db="EMBL/GenBank/DDBJ databases">
        <title>Rapid identification of Enteric Bacteria from Whole Genome Sequences (WGS) using Average Nucleotide Identity (ANI).</title>
        <authorList>
            <person name="Lane C."/>
        </authorList>
    </citation>
    <scope>NUCLEOTIDE SEQUENCE [LARGE SCALE GENOMIC DNA]</scope>
    <source>
        <strain evidence="17 18">2016D-0250</strain>
    </source>
</reference>
<keyword evidence="10 11" id="KW-1208">Phospholipid metabolism</keyword>
<dbReference type="GO" id="GO:0141152">
    <property type="term" value="F:glycerol-3-phosphate dehydrogenase (NAD+) activity"/>
    <property type="evidence" value="ECO:0007669"/>
    <property type="project" value="RHEA"/>
</dbReference>
<comment type="similarity">
    <text evidence="1 11">Belongs to the NAD-dependent glycerol-3-phosphate dehydrogenase family.</text>
</comment>
<keyword evidence="5 11" id="KW-0521">NADP</keyword>
<dbReference type="PANTHER" id="PTHR11728:SF1">
    <property type="entry name" value="GLYCEROL-3-PHOSPHATE DEHYDROGENASE [NAD(+)] 2, CHLOROPLASTIC"/>
    <property type="match status" value="1"/>
</dbReference>
<feature type="binding site" evidence="13">
    <location>
        <begin position="225"/>
        <end position="226"/>
    </location>
    <ligand>
        <name>substrate</name>
    </ligand>
</feature>
<comment type="caution">
    <text evidence="17">The sequence shown here is derived from an EMBL/GenBank/DDBJ whole genome shotgun (WGS) entry which is preliminary data.</text>
</comment>
<keyword evidence="3 11" id="KW-0444">Lipid biosynthesis</keyword>
<evidence type="ECO:0000256" key="5">
    <source>
        <dbReference type="ARBA" id="ARBA00022857"/>
    </source>
</evidence>
<dbReference type="NCBIfam" id="NF000943">
    <property type="entry name" value="PRK00094.2-1"/>
    <property type="match status" value="1"/>
</dbReference>
<dbReference type="GO" id="GO:0005975">
    <property type="term" value="P:carbohydrate metabolic process"/>
    <property type="evidence" value="ECO:0007669"/>
    <property type="project" value="InterPro"/>
</dbReference>
<evidence type="ECO:0000256" key="10">
    <source>
        <dbReference type="ARBA" id="ARBA00023264"/>
    </source>
</evidence>
<dbReference type="InterPro" id="IPR006168">
    <property type="entry name" value="G3P_DH_NAD-dep"/>
</dbReference>
<feature type="binding site" evidence="11">
    <location>
        <position position="11"/>
    </location>
    <ligand>
        <name>NADPH</name>
        <dbReference type="ChEBI" id="CHEBI:57783"/>
    </ligand>
</feature>
<dbReference type="RefSeq" id="WP_147575692.1">
    <property type="nucleotide sequence ID" value="NZ_VOWB01000048.1"/>
</dbReference>
<dbReference type="PIRSF" id="PIRSF000114">
    <property type="entry name" value="Glycerol-3-P_dh"/>
    <property type="match status" value="1"/>
</dbReference>
<dbReference type="InterPro" id="IPR006109">
    <property type="entry name" value="G3P_DH_NAD-dep_C"/>
</dbReference>
<name>A0A5C7DLU5_9BACT</name>
<dbReference type="GO" id="GO:0046167">
    <property type="term" value="P:glycerol-3-phosphate biosynthetic process"/>
    <property type="evidence" value="ECO:0007669"/>
    <property type="project" value="UniProtKB-UniRule"/>
</dbReference>
<dbReference type="InterPro" id="IPR008927">
    <property type="entry name" value="6-PGluconate_DH-like_C_sf"/>
</dbReference>
<evidence type="ECO:0000313" key="18">
    <source>
        <dbReference type="Proteomes" id="UP000321310"/>
    </source>
</evidence>
<evidence type="ECO:0000259" key="15">
    <source>
        <dbReference type="Pfam" id="PF01210"/>
    </source>
</evidence>
<proteinExistence type="inferred from homology"/>
<keyword evidence="6 11" id="KW-0560">Oxidoreductase</keyword>
<dbReference type="FunFam" id="1.10.1040.10:FF:000025">
    <property type="entry name" value="Glycerol-3-phosphate dehydrogenase [NAD(P)+]"/>
    <property type="match status" value="1"/>
</dbReference>
<feature type="domain" description="Glycerol-3-phosphate dehydrogenase NAD-dependent N-terminal" evidence="15">
    <location>
        <begin position="39"/>
        <end position="131"/>
    </location>
</feature>
<feature type="binding site" evidence="11">
    <location>
        <position position="226"/>
    </location>
    <ligand>
        <name>sn-glycerol 3-phosphate</name>
        <dbReference type="ChEBI" id="CHEBI:57597"/>
    </ligand>
</feature>
<comment type="pathway">
    <text evidence="11">Membrane lipid metabolism; glycerophospholipid metabolism.</text>
</comment>
<dbReference type="NCBIfam" id="NF000942">
    <property type="entry name" value="PRK00094.1-4"/>
    <property type="match status" value="1"/>
</dbReference>
<evidence type="ECO:0000256" key="14">
    <source>
        <dbReference type="PIRSR" id="PIRSR000114-3"/>
    </source>
</evidence>
<organism evidence="17 18">
    <name type="scientific">Campylobacter peloridis</name>
    <dbReference type="NCBI Taxonomy" id="488546"/>
    <lineage>
        <taxon>Bacteria</taxon>
        <taxon>Pseudomonadati</taxon>
        <taxon>Campylobacterota</taxon>
        <taxon>Epsilonproteobacteria</taxon>
        <taxon>Campylobacterales</taxon>
        <taxon>Campylobacteraceae</taxon>
        <taxon>Campylobacter</taxon>
    </lineage>
</organism>
<keyword evidence="7 11" id="KW-0520">NAD</keyword>
<dbReference type="Pfam" id="PF07479">
    <property type="entry name" value="NAD_Gly3P_dh_C"/>
    <property type="match status" value="1"/>
</dbReference>
<feature type="active site" description="Proton acceptor" evidence="11 12">
    <location>
        <position position="161"/>
    </location>
</feature>
<dbReference type="InterPro" id="IPR013328">
    <property type="entry name" value="6PGD_dom2"/>
</dbReference>
<feature type="binding site" evidence="11">
    <location>
        <position position="31"/>
    </location>
    <ligand>
        <name>NADPH</name>
        <dbReference type="ChEBI" id="CHEBI:57783"/>
    </ligand>
</feature>
<feature type="binding site" evidence="11">
    <location>
        <position position="224"/>
    </location>
    <ligand>
        <name>sn-glycerol 3-phosphate</name>
        <dbReference type="ChEBI" id="CHEBI:57597"/>
    </ligand>
</feature>
<keyword evidence="8 11" id="KW-0443">Lipid metabolism</keyword>
<feature type="binding site" evidence="14">
    <location>
        <begin position="7"/>
        <end position="12"/>
    </location>
    <ligand>
        <name>NAD(+)</name>
        <dbReference type="ChEBI" id="CHEBI:57540"/>
    </ligand>
</feature>
<feature type="binding site" evidence="14">
    <location>
        <position position="111"/>
    </location>
    <ligand>
        <name>NAD(+)</name>
        <dbReference type="ChEBI" id="CHEBI:57540"/>
    </ligand>
</feature>
<comment type="catalytic activity">
    <reaction evidence="11">
        <text>sn-glycerol 3-phosphate + NAD(+) = dihydroxyacetone phosphate + NADH + H(+)</text>
        <dbReference type="Rhea" id="RHEA:11092"/>
        <dbReference type="ChEBI" id="CHEBI:15378"/>
        <dbReference type="ChEBI" id="CHEBI:57540"/>
        <dbReference type="ChEBI" id="CHEBI:57597"/>
        <dbReference type="ChEBI" id="CHEBI:57642"/>
        <dbReference type="ChEBI" id="CHEBI:57945"/>
        <dbReference type="EC" id="1.1.1.94"/>
    </reaction>
</comment>
<feature type="binding site" evidence="11">
    <location>
        <position position="249"/>
    </location>
    <ligand>
        <name>NADPH</name>
        <dbReference type="ChEBI" id="CHEBI:57783"/>
    </ligand>
</feature>
<evidence type="ECO:0000256" key="11">
    <source>
        <dbReference type="HAMAP-Rule" id="MF_00394"/>
    </source>
</evidence>
<keyword evidence="2 11" id="KW-0963">Cytoplasm</keyword>
<feature type="binding site" evidence="11">
    <location>
        <position position="161"/>
    </location>
    <ligand>
        <name>sn-glycerol 3-phosphate</name>
        <dbReference type="ChEBI" id="CHEBI:57597"/>
    </ligand>
</feature>
<evidence type="ECO:0000256" key="3">
    <source>
        <dbReference type="ARBA" id="ARBA00022516"/>
    </source>
</evidence>
<comment type="function">
    <text evidence="11">Catalyzes the reduction of the glycolytic intermediate dihydroxyacetone phosphate (DHAP) to sn-glycerol 3-phosphate (G3P), the key precursor for phospholipid synthesis.</text>
</comment>
<feature type="binding site" evidence="11">
    <location>
        <position position="111"/>
    </location>
    <ligand>
        <name>NADPH</name>
        <dbReference type="ChEBI" id="CHEBI:57783"/>
    </ligand>
</feature>
<feature type="binding site" evidence="11">
    <location>
        <position position="107"/>
    </location>
    <ligand>
        <name>sn-glycerol 3-phosphate</name>
        <dbReference type="ChEBI" id="CHEBI:57597"/>
    </ligand>
</feature>
<evidence type="ECO:0000256" key="12">
    <source>
        <dbReference type="PIRSR" id="PIRSR000114-1"/>
    </source>
</evidence>
<evidence type="ECO:0000256" key="1">
    <source>
        <dbReference type="ARBA" id="ARBA00011009"/>
    </source>
</evidence>
<feature type="binding site" evidence="11">
    <location>
        <position position="79"/>
    </location>
    <ligand>
        <name>NADPH</name>
        <dbReference type="ChEBI" id="CHEBI:57783"/>
    </ligand>
</feature>
<evidence type="ECO:0000256" key="6">
    <source>
        <dbReference type="ARBA" id="ARBA00023002"/>
    </source>
</evidence>
<dbReference type="AlphaFoldDB" id="A0A5C7DLU5"/>
<dbReference type="SUPFAM" id="SSF51735">
    <property type="entry name" value="NAD(P)-binding Rossmann-fold domains"/>
    <property type="match status" value="1"/>
</dbReference>
<dbReference type="HAMAP" id="MF_00394">
    <property type="entry name" value="NAD_Glyc3P_dehydrog"/>
    <property type="match status" value="1"/>
</dbReference>